<sequence length="256" mass="27965">MSELLRTGAVAARQGQHAFALPRLQLADGALEALKWLALLLMTGDHVNKYLFNETLPYLFEAGRLAMPLFVVVLAYNLARPGAGANGAYRRTALRLCLFGVLATPPFIALGGLLYGGYPLNILFTLLVITLATAACERASAGRPLYWAVALLVFVVGGALVEFWWPAVLLGLCVGWYVRRPNALAGVGIVVSLVALSPINGNAWALAALPLLLAARWLQPKLPRWRWLFYAYYPLHLLALLLIRIPMAKAGYLFLI</sequence>
<dbReference type="EMBL" id="UGUY01000001">
    <property type="protein sequence ID" value="SUD66706.1"/>
    <property type="molecule type" value="Genomic_DNA"/>
</dbReference>
<reference evidence="2 3" key="1">
    <citation type="submission" date="2018-06" db="EMBL/GenBank/DDBJ databases">
        <authorList>
            <consortium name="Pathogen Informatics"/>
            <person name="Doyle S."/>
        </authorList>
    </citation>
    <scope>NUCLEOTIDE SEQUENCE [LARGE SCALE GENOMIC DNA]</scope>
    <source>
        <strain evidence="2 3">NCTC7914</strain>
    </source>
</reference>
<feature type="transmembrane region" description="Helical" evidence="1">
    <location>
        <begin position="145"/>
        <end position="178"/>
    </location>
</feature>
<dbReference type="RefSeq" id="WP_256658442.1">
    <property type="nucleotide sequence ID" value="NZ_UGUY01000001.1"/>
</dbReference>
<gene>
    <name evidence="2" type="ORF">NCTC7914_00768</name>
</gene>
<name>A0A379KH37_PSEPU</name>
<evidence type="ECO:0000313" key="3">
    <source>
        <dbReference type="Proteomes" id="UP000254602"/>
    </source>
</evidence>
<feature type="transmembrane region" description="Helical" evidence="1">
    <location>
        <begin position="118"/>
        <end position="136"/>
    </location>
</feature>
<keyword evidence="1" id="KW-0472">Membrane</keyword>
<evidence type="ECO:0000256" key="1">
    <source>
        <dbReference type="SAM" id="Phobius"/>
    </source>
</evidence>
<feature type="transmembrane region" description="Helical" evidence="1">
    <location>
        <begin position="184"/>
        <end position="215"/>
    </location>
</feature>
<dbReference type="Proteomes" id="UP000254602">
    <property type="component" value="Unassembled WGS sequence"/>
</dbReference>
<feature type="transmembrane region" description="Helical" evidence="1">
    <location>
        <begin position="92"/>
        <end position="112"/>
    </location>
</feature>
<dbReference type="Pfam" id="PF05857">
    <property type="entry name" value="TraX"/>
    <property type="match status" value="1"/>
</dbReference>
<proteinExistence type="predicted"/>
<accession>A0A379KH37</accession>
<organism evidence="2 3">
    <name type="scientific">Pseudomonas putida</name>
    <name type="common">Arthrobacter siderocapsulatus</name>
    <dbReference type="NCBI Taxonomy" id="303"/>
    <lineage>
        <taxon>Bacteria</taxon>
        <taxon>Pseudomonadati</taxon>
        <taxon>Pseudomonadota</taxon>
        <taxon>Gammaproteobacteria</taxon>
        <taxon>Pseudomonadales</taxon>
        <taxon>Pseudomonadaceae</taxon>
        <taxon>Pseudomonas</taxon>
    </lineage>
</organism>
<evidence type="ECO:0000313" key="2">
    <source>
        <dbReference type="EMBL" id="SUD66706.1"/>
    </source>
</evidence>
<dbReference type="InterPro" id="IPR008875">
    <property type="entry name" value="TraX"/>
</dbReference>
<dbReference type="AlphaFoldDB" id="A0A379KH37"/>
<protein>
    <submittedName>
        <fullName evidence="2">TraX domain-containing membrane protein</fullName>
    </submittedName>
</protein>
<feature type="transmembrane region" description="Helical" evidence="1">
    <location>
        <begin position="58"/>
        <end position="80"/>
    </location>
</feature>
<feature type="transmembrane region" description="Helical" evidence="1">
    <location>
        <begin position="227"/>
        <end position="247"/>
    </location>
</feature>
<keyword evidence="1" id="KW-1133">Transmembrane helix</keyword>
<keyword evidence="1" id="KW-0812">Transmembrane</keyword>